<gene>
    <name evidence="4" type="ORF">QMA01_00185</name>
</gene>
<dbReference type="PROSITE" id="PS50977">
    <property type="entry name" value="HTH_TETR_2"/>
    <property type="match status" value="1"/>
</dbReference>
<reference evidence="4 5" key="1">
    <citation type="submission" date="2023-03" db="EMBL/GenBank/DDBJ databases">
        <authorList>
            <person name="Uniacke-Lowe S."/>
            <person name="Ross P."/>
            <person name="Hill C."/>
        </authorList>
    </citation>
    <scope>NUCLEOTIDE SEQUENCE [LARGE SCALE GENOMIC DNA]</scope>
    <source>
        <strain evidence="4 5">APC 4016</strain>
    </source>
</reference>
<evidence type="ECO:0000313" key="5">
    <source>
        <dbReference type="Proteomes" id="UP001225873"/>
    </source>
</evidence>
<protein>
    <submittedName>
        <fullName evidence="4">TetR/AcrR family transcriptional regulator</fullName>
    </submittedName>
</protein>
<dbReference type="PANTHER" id="PTHR43479">
    <property type="entry name" value="ACREF/ENVCD OPERON REPRESSOR-RELATED"/>
    <property type="match status" value="1"/>
</dbReference>
<dbReference type="InterPro" id="IPR009057">
    <property type="entry name" value="Homeodomain-like_sf"/>
</dbReference>
<evidence type="ECO:0000256" key="1">
    <source>
        <dbReference type="ARBA" id="ARBA00023125"/>
    </source>
</evidence>
<dbReference type="InterPro" id="IPR001647">
    <property type="entry name" value="HTH_TetR"/>
</dbReference>
<dbReference type="RefSeq" id="WP_290214028.1">
    <property type="nucleotide sequence ID" value="NZ_JASDCQ010000001.1"/>
</dbReference>
<dbReference type="Gene3D" id="1.10.357.10">
    <property type="entry name" value="Tetracycline Repressor, domain 2"/>
    <property type="match status" value="1"/>
</dbReference>
<sequence>MLNQGNKQARGEKTQKKILETGLRLFAKKGFDKVTVDEICKESGTSKGSFYQHFSSKSTLFLVKFSEADEHYMQVFNSLPKEMDIYKKIELFVHEVMCFLNDQMGKELMKVIYSSALLSKEHTYFLNKDRGLTIILRSLAAEVYQQHPGASEQQVENLLTMMNQAMMGMIYHWGVSQCERTLQDLSSYMIGVLVEGVKSSTKHSHDKKDGSVG</sequence>
<comment type="caution">
    <text evidence="4">The sequence shown here is derived from an EMBL/GenBank/DDBJ whole genome shotgun (WGS) entry which is preliminary data.</text>
</comment>
<evidence type="ECO:0000259" key="3">
    <source>
        <dbReference type="PROSITE" id="PS50977"/>
    </source>
</evidence>
<dbReference type="Pfam" id="PF00440">
    <property type="entry name" value="TetR_N"/>
    <property type="match status" value="1"/>
</dbReference>
<keyword evidence="1 2" id="KW-0238">DNA-binding</keyword>
<dbReference type="SUPFAM" id="SSF46689">
    <property type="entry name" value="Homeodomain-like"/>
    <property type="match status" value="1"/>
</dbReference>
<name>A0ABT7ZEW0_9BACL</name>
<organism evidence="4 5">
    <name type="scientific">Planococcus notacanthi</name>
    <dbReference type="NCBI Taxonomy" id="3035188"/>
    <lineage>
        <taxon>Bacteria</taxon>
        <taxon>Bacillati</taxon>
        <taxon>Bacillota</taxon>
        <taxon>Bacilli</taxon>
        <taxon>Bacillales</taxon>
        <taxon>Caryophanaceae</taxon>
        <taxon>Planococcus</taxon>
    </lineage>
</organism>
<dbReference type="Proteomes" id="UP001225873">
    <property type="component" value="Unassembled WGS sequence"/>
</dbReference>
<keyword evidence="5" id="KW-1185">Reference proteome</keyword>
<evidence type="ECO:0000313" key="4">
    <source>
        <dbReference type="EMBL" id="MDN3425690.1"/>
    </source>
</evidence>
<evidence type="ECO:0000256" key="2">
    <source>
        <dbReference type="PROSITE-ProRule" id="PRU00335"/>
    </source>
</evidence>
<accession>A0ABT7ZEW0</accession>
<proteinExistence type="predicted"/>
<dbReference type="PANTHER" id="PTHR43479:SF11">
    <property type="entry name" value="ACREF_ENVCD OPERON REPRESSOR-RELATED"/>
    <property type="match status" value="1"/>
</dbReference>
<feature type="domain" description="HTH tetR-type" evidence="3">
    <location>
        <begin position="12"/>
        <end position="72"/>
    </location>
</feature>
<feature type="DNA-binding region" description="H-T-H motif" evidence="2">
    <location>
        <begin position="35"/>
        <end position="54"/>
    </location>
</feature>
<dbReference type="EMBL" id="JASDCQ010000001">
    <property type="protein sequence ID" value="MDN3425690.1"/>
    <property type="molecule type" value="Genomic_DNA"/>
</dbReference>
<dbReference type="InterPro" id="IPR050624">
    <property type="entry name" value="HTH-type_Tx_Regulator"/>
</dbReference>
<dbReference type="PRINTS" id="PR00455">
    <property type="entry name" value="HTHTETR"/>
</dbReference>